<dbReference type="OrthoDB" id="6314960at2"/>
<evidence type="ECO:0000313" key="3">
    <source>
        <dbReference type="Proteomes" id="UP000050378"/>
    </source>
</evidence>
<comment type="caution">
    <text evidence="2">The sequence shown here is derived from an EMBL/GenBank/DDBJ whole genome shotgun (WGS) entry which is preliminary data.</text>
</comment>
<dbReference type="EMBL" id="LJTC01000003">
    <property type="protein sequence ID" value="KPM84511.1"/>
    <property type="molecule type" value="Genomic_DNA"/>
</dbReference>
<keyword evidence="1" id="KW-1133">Transmembrane helix</keyword>
<dbReference type="RefSeq" id="WP_054552172.1">
    <property type="nucleotide sequence ID" value="NZ_LJTC01000003.1"/>
</dbReference>
<feature type="transmembrane region" description="Helical" evidence="1">
    <location>
        <begin position="46"/>
        <end position="69"/>
    </location>
</feature>
<dbReference type="STRING" id="570156.AOG27_06365"/>
<keyword evidence="1" id="KW-0472">Membrane</keyword>
<evidence type="ECO:0000256" key="1">
    <source>
        <dbReference type="SAM" id="Phobius"/>
    </source>
</evidence>
<proteinExistence type="predicted"/>
<reference evidence="2 3" key="1">
    <citation type="submission" date="2015-09" db="EMBL/GenBank/DDBJ databases">
        <title>Draft Genome Sequence of Pseudoalteromonas lipolytica UCD-48B.</title>
        <authorList>
            <person name="Krusor M."/>
            <person name="Coil D.A."/>
            <person name="Lang J.M."/>
            <person name="Eisen J.A."/>
            <person name="Alexiev A."/>
        </authorList>
    </citation>
    <scope>NUCLEOTIDE SEQUENCE [LARGE SCALE GENOMIC DNA]</scope>
    <source>
        <strain evidence="2 3">UCD-48B</strain>
    </source>
</reference>
<dbReference type="AlphaFoldDB" id="A0A0P7EPB9"/>
<accession>A0A0P7EPB9</accession>
<evidence type="ECO:0000313" key="2">
    <source>
        <dbReference type="EMBL" id="KPM84511.1"/>
    </source>
</evidence>
<name>A0A0P7EPB9_9GAMM</name>
<keyword evidence="1" id="KW-0812">Transmembrane</keyword>
<dbReference type="Proteomes" id="UP000050378">
    <property type="component" value="Unassembled WGS sequence"/>
</dbReference>
<feature type="transmembrane region" description="Helical" evidence="1">
    <location>
        <begin position="81"/>
        <end position="99"/>
    </location>
</feature>
<organism evidence="2 3">
    <name type="scientific">Pseudoalteromonas lipolytica</name>
    <dbReference type="NCBI Taxonomy" id="570156"/>
    <lineage>
        <taxon>Bacteria</taxon>
        <taxon>Pseudomonadati</taxon>
        <taxon>Pseudomonadota</taxon>
        <taxon>Gammaproteobacteria</taxon>
        <taxon>Alteromonadales</taxon>
        <taxon>Pseudoalteromonadaceae</taxon>
        <taxon>Pseudoalteromonas</taxon>
    </lineage>
</organism>
<sequence length="137" mass="15290">MKYNVLLLFIFGCLFAYLSIPVIGYGSAIAIPTEVLSALYDLSPNFALSMVDIVTLGLPLLALLLVFLLISKSLYLKDKAYSYFILLTPFLALHLYFAFNTFSANIDNTALLTSFPKYVLLVLFVALFSTHKKPNFS</sequence>
<gene>
    <name evidence="2" type="ORF">AOG27_06365</name>
</gene>
<protein>
    <submittedName>
        <fullName evidence="2">Uncharacterized protein</fullName>
    </submittedName>
</protein>
<dbReference type="PATRIC" id="fig|570156.3.peg.2266"/>
<feature type="transmembrane region" description="Helical" evidence="1">
    <location>
        <begin position="111"/>
        <end position="130"/>
    </location>
</feature>